<keyword evidence="8" id="KW-1185">Reference proteome</keyword>
<evidence type="ECO:0000256" key="1">
    <source>
        <dbReference type="ARBA" id="ARBA00004418"/>
    </source>
</evidence>
<feature type="compositionally biased region" description="Low complexity" evidence="4">
    <location>
        <begin position="30"/>
        <end position="41"/>
    </location>
</feature>
<evidence type="ECO:0000259" key="6">
    <source>
        <dbReference type="SMART" id="SM00062"/>
    </source>
</evidence>
<comment type="similarity">
    <text evidence="2">Belongs to the bacterial solute-binding protein SsuA/TauA family.</text>
</comment>
<evidence type="ECO:0000256" key="4">
    <source>
        <dbReference type="SAM" id="MobiDB-lite"/>
    </source>
</evidence>
<dbReference type="SMART" id="SM00062">
    <property type="entry name" value="PBPb"/>
    <property type="match status" value="1"/>
</dbReference>
<organism evidence="7 8">
    <name type="scientific">Paenibacillus glycinis</name>
    <dbReference type="NCBI Taxonomy" id="2697035"/>
    <lineage>
        <taxon>Bacteria</taxon>
        <taxon>Bacillati</taxon>
        <taxon>Bacillota</taxon>
        <taxon>Bacilli</taxon>
        <taxon>Bacillales</taxon>
        <taxon>Paenibacillaceae</taxon>
        <taxon>Paenibacillus</taxon>
    </lineage>
</organism>
<reference evidence="7 8" key="1">
    <citation type="submission" date="2020-01" db="EMBL/GenBank/DDBJ databases">
        <title>Paenibacillus soybeanensis sp. nov. isolated from the nodules of soybean (Glycine max(L.) Merr).</title>
        <authorList>
            <person name="Wang H."/>
        </authorList>
    </citation>
    <scope>NUCLEOTIDE SEQUENCE [LARGE SCALE GENOMIC DNA]</scope>
    <source>
        <strain evidence="7 8">T1</strain>
    </source>
</reference>
<feature type="chain" id="PRO_5046245897" evidence="5">
    <location>
        <begin position="21"/>
        <end position="353"/>
    </location>
</feature>
<evidence type="ECO:0000256" key="2">
    <source>
        <dbReference type="ARBA" id="ARBA00010742"/>
    </source>
</evidence>
<dbReference type="PANTHER" id="PTHR30024:SF47">
    <property type="entry name" value="TAURINE-BINDING PERIPLASMIC PROTEIN"/>
    <property type="match status" value="1"/>
</dbReference>
<comment type="caution">
    <text evidence="7">The sequence shown here is derived from an EMBL/GenBank/DDBJ whole genome shotgun (WGS) entry which is preliminary data.</text>
</comment>
<sequence>MKKTKPVAYLLLMFMFTVLAACGNSSSEPNANTGTNAANGGTNSGNGGTNAANGQSDTQTPAGGTIRLGLVGGGMTPMVAQIGISDGSYEKAGIKIEEKDFTAGADMVQALVGGSLDVVLGSYEHVLRQQQNGLGVKAYGEIFNGVGYALVVKKDAPYQSLKDLKGKTLAVTKVGSLSDTGLREGLKEEGLDPEKDVRLINGGSGATMLAAIEGGQAAGGMVSEPTISQMLATGNYRVLYDPPFDFAGIVVMAKTDWVAKNPDLMKLFLKVSGEVNGRAQQDPASAVAAMQKIFDKIPPDVMKTAVGNQLAKVPEGLKVTEDGAAFVQKTQLDQGILKKEIPFADAVDLTFLP</sequence>
<feature type="signal peptide" evidence="5">
    <location>
        <begin position="1"/>
        <end position="20"/>
    </location>
</feature>
<dbReference type="Gene3D" id="3.40.190.10">
    <property type="entry name" value="Periplasmic binding protein-like II"/>
    <property type="match status" value="2"/>
</dbReference>
<evidence type="ECO:0000256" key="5">
    <source>
        <dbReference type="SAM" id="SignalP"/>
    </source>
</evidence>
<dbReference type="RefSeq" id="WP_161743581.1">
    <property type="nucleotide sequence ID" value="NZ_JAAAMV010000009.1"/>
</dbReference>
<dbReference type="PANTHER" id="PTHR30024">
    <property type="entry name" value="ALIPHATIC SULFONATES-BINDING PROTEIN-RELATED"/>
    <property type="match status" value="1"/>
</dbReference>
<comment type="subcellular location">
    <subcellularLocation>
        <location evidence="1">Periplasm</location>
    </subcellularLocation>
</comment>
<dbReference type="Proteomes" id="UP000665561">
    <property type="component" value="Unassembled WGS sequence"/>
</dbReference>
<gene>
    <name evidence="7" type="ORF">GT019_12870</name>
</gene>
<evidence type="ECO:0000313" key="7">
    <source>
        <dbReference type="EMBL" id="NBD24769.1"/>
    </source>
</evidence>
<feature type="domain" description="Solute-binding protein family 3/N-terminal" evidence="6">
    <location>
        <begin position="79"/>
        <end position="297"/>
    </location>
</feature>
<dbReference type="EMBL" id="JAAAMV010000009">
    <property type="protein sequence ID" value="NBD24769.1"/>
    <property type="molecule type" value="Genomic_DNA"/>
</dbReference>
<dbReference type="InterPro" id="IPR001638">
    <property type="entry name" value="Solute-binding_3/MltF_N"/>
</dbReference>
<name>A0ABW9XQ42_9BACL</name>
<proteinExistence type="inferred from homology"/>
<accession>A0ABW9XQ42</accession>
<dbReference type="PROSITE" id="PS51257">
    <property type="entry name" value="PROKAR_LIPOPROTEIN"/>
    <property type="match status" value="1"/>
</dbReference>
<protein>
    <submittedName>
        <fullName evidence="7">ABC transporter substrate-binding protein</fullName>
    </submittedName>
</protein>
<dbReference type="InterPro" id="IPR015168">
    <property type="entry name" value="SsuA/THI5"/>
</dbReference>
<keyword evidence="3 5" id="KW-0732">Signal</keyword>
<feature type="region of interest" description="Disordered" evidence="4">
    <location>
        <begin position="27"/>
        <end position="59"/>
    </location>
</feature>
<evidence type="ECO:0000256" key="3">
    <source>
        <dbReference type="ARBA" id="ARBA00022729"/>
    </source>
</evidence>
<dbReference type="Pfam" id="PF09084">
    <property type="entry name" value="NMT1"/>
    <property type="match status" value="1"/>
</dbReference>
<evidence type="ECO:0000313" key="8">
    <source>
        <dbReference type="Proteomes" id="UP000665561"/>
    </source>
</evidence>
<dbReference type="SUPFAM" id="SSF53850">
    <property type="entry name" value="Periplasmic binding protein-like II"/>
    <property type="match status" value="1"/>
</dbReference>